<name>A0ABW0AEA2_9ACTN</name>
<organism evidence="2 3">
    <name type="scientific">Streptomyces amakusaensis</name>
    <dbReference type="NCBI Taxonomy" id="67271"/>
    <lineage>
        <taxon>Bacteria</taxon>
        <taxon>Bacillati</taxon>
        <taxon>Actinomycetota</taxon>
        <taxon>Actinomycetes</taxon>
        <taxon>Kitasatosporales</taxon>
        <taxon>Streptomycetaceae</taxon>
        <taxon>Streptomyces</taxon>
    </lineage>
</organism>
<evidence type="ECO:0000313" key="2">
    <source>
        <dbReference type="EMBL" id="MFC5151807.1"/>
    </source>
</evidence>
<evidence type="ECO:0000313" key="3">
    <source>
        <dbReference type="Proteomes" id="UP001596160"/>
    </source>
</evidence>
<dbReference type="RefSeq" id="WP_344476320.1">
    <property type="nucleotide sequence ID" value="NZ_BAAASB010000006.1"/>
</dbReference>
<proteinExistence type="predicted"/>
<protein>
    <submittedName>
        <fullName evidence="2">Uncharacterized protein</fullName>
    </submittedName>
</protein>
<accession>A0ABW0AEA2</accession>
<reference evidence="3" key="1">
    <citation type="journal article" date="2019" name="Int. J. Syst. Evol. Microbiol.">
        <title>The Global Catalogue of Microorganisms (GCM) 10K type strain sequencing project: providing services to taxonomists for standard genome sequencing and annotation.</title>
        <authorList>
            <consortium name="The Broad Institute Genomics Platform"/>
            <consortium name="The Broad Institute Genome Sequencing Center for Infectious Disease"/>
            <person name="Wu L."/>
            <person name="Ma J."/>
        </authorList>
    </citation>
    <scope>NUCLEOTIDE SEQUENCE [LARGE SCALE GENOMIC DNA]</scope>
    <source>
        <strain evidence="3">PCU 266</strain>
    </source>
</reference>
<evidence type="ECO:0000256" key="1">
    <source>
        <dbReference type="SAM" id="MobiDB-lite"/>
    </source>
</evidence>
<keyword evidence="3" id="KW-1185">Reference proteome</keyword>
<feature type="region of interest" description="Disordered" evidence="1">
    <location>
        <begin position="1"/>
        <end position="38"/>
    </location>
</feature>
<comment type="caution">
    <text evidence="2">The sequence shown here is derived from an EMBL/GenBank/DDBJ whole genome shotgun (WGS) entry which is preliminary data.</text>
</comment>
<sequence length="170" mass="18782">MHHHGYTWTGEKRAFDDEALRRPPHPDPPPPAAPGDPAGQRLVERYREVVAGFRATEVPPIQTAHWLMKPGSAIRGTWEEPKEAGEWLGLQLAAYAPRFASDQERDPARTAMLVRAAVERLAQGGDVALGHYLGGSVFHSVALVTCSPNRSSPELRCPLGDREVRHERAE</sequence>
<dbReference type="EMBL" id="JBHSKP010000004">
    <property type="protein sequence ID" value="MFC5151807.1"/>
    <property type="molecule type" value="Genomic_DNA"/>
</dbReference>
<dbReference type="Proteomes" id="UP001596160">
    <property type="component" value="Unassembled WGS sequence"/>
</dbReference>
<feature type="compositionally biased region" description="Basic and acidic residues" evidence="1">
    <location>
        <begin position="10"/>
        <end position="25"/>
    </location>
</feature>
<gene>
    <name evidence="2" type="ORF">ACFPRH_08680</name>
</gene>